<evidence type="ECO:0000256" key="2">
    <source>
        <dbReference type="SAM" id="Phobius"/>
    </source>
</evidence>
<evidence type="ECO:0000313" key="5">
    <source>
        <dbReference type="Proteomes" id="UP001498771"/>
    </source>
</evidence>
<keyword evidence="2" id="KW-0472">Membrane</keyword>
<reference evidence="4 5" key="1">
    <citation type="submission" date="2024-03" db="EMBL/GenBank/DDBJ databases">
        <title>Genome-scale model development and genomic sequencing of the oleaginous clade Lipomyces.</title>
        <authorList>
            <consortium name="Lawrence Berkeley National Laboratory"/>
            <person name="Czajka J.J."/>
            <person name="Han Y."/>
            <person name="Kim J."/>
            <person name="Mondo S.J."/>
            <person name="Hofstad B.A."/>
            <person name="Robles A."/>
            <person name="Haridas S."/>
            <person name="Riley R."/>
            <person name="LaButti K."/>
            <person name="Pangilinan J."/>
            <person name="Andreopoulos W."/>
            <person name="Lipzen A."/>
            <person name="Yan J."/>
            <person name="Wang M."/>
            <person name="Ng V."/>
            <person name="Grigoriev I.V."/>
            <person name="Spatafora J.W."/>
            <person name="Magnuson J.K."/>
            <person name="Baker S.E."/>
            <person name="Pomraning K.R."/>
        </authorList>
    </citation>
    <scope>NUCLEOTIDE SEQUENCE [LARGE SCALE GENOMIC DNA]</scope>
    <source>
        <strain evidence="4 5">Phaff 52-87</strain>
    </source>
</reference>
<feature type="signal peptide" evidence="3">
    <location>
        <begin position="1"/>
        <end position="22"/>
    </location>
</feature>
<sequence>MLARSYLPVCFLLSYLLISALALSFPETPSSSFPRLSDPLPQQDPARTGARGSRPPDRAHYAPQPPYPDASSSFRRSEKSRRRLSSKQSSTSLLSAKDFKDSPTADEITDLGSSSTSTSTSASNSNHNTHNTDDRDPNQSSPICDLLIEPPLFSPPDTRTQPGIVALVVGIITIVTASLMM</sequence>
<keyword evidence="2" id="KW-0812">Transmembrane</keyword>
<evidence type="ECO:0000256" key="3">
    <source>
        <dbReference type="SAM" id="SignalP"/>
    </source>
</evidence>
<name>A0ABR1F1Z4_9ASCO</name>
<feature type="transmembrane region" description="Helical" evidence="2">
    <location>
        <begin position="163"/>
        <end position="180"/>
    </location>
</feature>
<dbReference type="Proteomes" id="UP001498771">
    <property type="component" value="Unassembled WGS sequence"/>
</dbReference>
<feature type="compositionally biased region" description="Low complexity" evidence="1">
    <location>
        <begin position="86"/>
        <end position="96"/>
    </location>
</feature>
<keyword evidence="3" id="KW-0732">Signal</keyword>
<keyword evidence="2" id="KW-1133">Transmembrane helix</keyword>
<organism evidence="4 5">
    <name type="scientific">Myxozyma melibiosi</name>
    <dbReference type="NCBI Taxonomy" id="54550"/>
    <lineage>
        <taxon>Eukaryota</taxon>
        <taxon>Fungi</taxon>
        <taxon>Dikarya</taxon>
        <taxon>Ascomycota</taxon>
        <taxon>Saccharomycotina</taxon>
        <taxon>Lipomycetes</taxon>
        <taxon>Lipomycetales</taxon>
        <taxon>Lipomycetaceae</taxon>
        <taxon>Myxozyma</taxon>
    </lineage>
</organism>
<dbReference type="EMBL" id="JBBJBU010000013">
    <property type="protein sequence ID" value="KAK7203143.1"/>
    <property type="molecule type" value="Genomic_DNA"/>
</dbReference>
<evidence type="ECO:0000256" key="1">
    <source>
        <dbReference type="SAM" id="MobiDB-lite"/>
    </source>
</evidence>
<feature type="chain" id="PRO_5045358049" evidence="3">
    <location>
        <begin position="23"/>
        <end position="181"/>
    </location>
</feature>
<accession>A0ABR1F1Z4</accession>
<evidence type="ECO:0000313" key="4">
    <source>
        <dbReference type="EMBL" id="KAK7203143.1"/>
    </source>
</evidence>
<feature type="compositionally biased region" description="Low complexity" evidence="1">
    <location>
        <begin position="113"/>
        <end position="129"/>
    </location>
</feature>
<comment type="caution">
    <text evidence="4">The sequence shown here is derived from an EMBL/GenBank/DDBJ whole genome shotgun (WGS) entry which is preliminary data.</text>
</comment>
<dbReference type="RefSeq" id="XP_064766176.1">
    <property type="nucleotide sequence ID" value="XM_064914993.1"/>
</dbReference>
<dbReference type="GeneID" id="90040505"/>
<keyword evidence="5" id="KW-1185">Reference proteome</keyword>
<proteinExistence type="predicted"/>
<protein>
    <submittedName>
        <fullName evidence="4">Uncharacterized protein</fullName>
    </submittedName>
</protein>
<feature type="region of interest" description="Disordered" evidence="1">
    <location>
        <begin position="30"/>
        <end position="159"/>
    </location>
</feature>
<gene>
    <name evidence="4" type="ORF">BZA70DRAFT_312611</name>
</gene>